<dbReference type="OrthoDB" id="423427at2759"/>
<sequence>MGKKTKPLLDFEIRPLVSDDSNVEDSNFFQARFFLSLQRLLSPNGILYSEDLTRFELKDMKAS</sequence>
<name>A0A7J8UG43_9ROSI</name>
<dbReference type="AlphaFoldDB" id="A0A7J8UG43"/>
<gene>
    <name evidence="1" type="ORF">Goklo_017015</name>
</gene>
<keyword evidence="2" id="KW-1185">Reference proteome</keyword>
<evidence type="ECO:0000313" key="1">
    <source>
        <dbReference type="EMBL" id="MBA0649452.1"/>
    </source>
</evidence>
<evidence type="ECO:0000313" key="2">
    <source>
        <dbReference type="Proteomes" id="UP000593573"/>
    </source>
</evidence>
<dbReference type="EMBL" id="JABFAB010000005">
    <property type="protein sequence ID" value="MBA0649452.1"/>
    <property type="molecule type" value="Genomic_DNA"/>
</dbReference>
<protein>
    <submittedName>
        <fullName evidence="1">Uncharacterized protein</fullName>
    </submittedName>
</protein>
<dbReference type="Proteomes" id="UP000593573">
    <property type="component" value="Unassembled WGS sequence"/>
</dbReference>
<accession>A0A7J8UG43</accession>
<proteinExistence type="predicted"/>
<reference evidence="1 2" key="1">
    <citation type="journal article" date="2019" name="Genome Biol. Evol.">
        <title>Insights into the evolution of the New World diploid cottons (Gossypium, subgenus Houzingenia) based on genome sequencing.</title>
        <authorList>
            <person name="Grover C.E."/>
            <person name="Arick M.A. 2nd"/>
            <person name="Thrash A."/>
            <person name="Conover J.L."/>
            <person name="Sanders W.S."/>
            <person name="Peterson D.G."/>
            <person name="Frelichowski J.E."/>
            <person name="Scheffler J.A."/>
            <person name="Scheffler B.E."/>
            <person name="Wendel J.F."/>
        </authorList>
    </citation>
    <scope>NUCLEOTIDE SEQUENCE [LARGE SCALE GENOMIC DNA]</scope>
    <source>
        <strain evidence="1">57</strain>
        <tissue evidence="1">Leaf</tissue>
    </source>
</reference>
<organism evidence="1 2">
    <name type="scientific">Gossypium klotzschianum</name>
    <dbReference type="NCBI Taxonomy" id="34286"/>
    <lineage>
        <taxon>Eukaryota</taxon>
        <taxon>Viridiplantae</taxon>
        <taxon>Streptophyta</taxon>
        <taxon>Embryophyta</taxon>
        <taxon>Tracheophyta</taxon>
        <taxon>Spermatophyta</taxon>
        <taxon>Magnoliopsida</taxon>
        <taxon>eudicotyledons</taxon>
        <taxon>Gunneridae</taxon>
        <taxon>Pentapetalae</taxon>
        <taxon>rosids</taxon>
        <taxon>malvids</taxon>
        <taxon>Malvales</taxon>
        <taxon>Malvaceae</taxon>
        <taxon>Malvoideae</taxon>
        <taxon>Gossypium</taxon>
    </lineage>
</organism>
<comment type="caution">
    <text evidence="1">The sequence shown here is derived from an EMBL/GenBank/DDBJ whole genome shotgun (WGS) entry which is preliminary data.</text>
</comment>